<dbReference type="CDD" id="cd04661">
    <property type="entry name" value="NUDIX_MRP_L46"/>
    <property type="match status" value="1"/>
</dbReference>
<dbReference type="GO" id="GO:0005762">
    <property type="term" value="C:mitochondrial large ribosomal subunit"/>
    <property type="evidence" value="ECO:0007669"/>
    <property type="project" value="TreeGrafter"/>
</dbReference>
<keyword evidence="5" id="KW-0496">Mitochondrion</keyword>
<reference evidence="10 11" key="1">
    <citation type="submission" date="2015-03" db="EMBL/GenBank/DDBJ databases">
        <authorList>
            <person name="Radwan O."/>
            <person name="Al-Naeli F.A."/>
            <person name="Rendon G.A."/>
            <person name="Fields C."/>
        </authorList>
    </citation>
    <scope>NUCLEOTIDE SEQUENCE [LARGE SCALE GENOMIC DNA]</scope>
    <source>
        <strain evidence="10">CR-DP1</strain>
    </source>
</reference>
<keyword evidence="6" id="KW-0687">Ribonucleoprotein</keyword>
<evidence type="ECO:0000256" key="5">
    <source>
        <dbReference type="ARBA" id="ARBA00023128"/>
    </source>
</evidence>
<dbReference type="Proteomes" id="UP000033483">
    <property type="component" value="Unassembled WGS sequence"/>
</dbReference>
<evidence type="ECO:0000256" key="1">
    <source>
        <dbReference type="ARBA" id="ARBA00004173"/>
    </source>
</evidence>
<evidence type="ECO:0000313" key="11">
    <source>
        <dbReference type="Proteomes" id="UP000033483"/>
    </source>
</evidence>
<comment type="subcellular location">
    <subcellularLocation>
        <location evidence="1">Mitochondrion</location>
    </subcellularLocation>
</comment>
<evidence type="ECO:0000313" key="10">
    <source>
        <dbReference type="EMBL" id="KKA28326.1"/>
    </source>
</evidence>
<proteinExistence type="inferred from homology"/>
<feature type="domain" description="Large ribosomal subunit protein mL46 N-terminal" evidence="9">
    <location>
        <begin position="47"/>
        <end position="181"/>
    </location>
</feature>
<dbReference type="EMBL" id="LAEV01001353">
    <property type="protein sequence ID" value="KKA28326.1"/>
    <property type="molecule type" value="Genomic_DNA"/>
</dbReference>
<evidence type="ECO:0000256" key="8">
    <source>
        <dbReference type="SAM" id="MobiDB-lite"/>
    </source>
</evidence>
<evidence type="ECO:0000259" key="9">
    <source>
        <dbReference type="Pfam" id="PF11788"/>
    </source>
</evidence>
<dbReference type="Pfam" id="PF11788">
    <property type="entry name" value="MRP-L46"/>
    <property type="match status" value="1"/>
</dbReference>
<feature type="compositionally biased region" description="Basic and acidic residues" evidence="8">
    <location>
        <begin position="165"/>
        <end position="186"/>
    </location>
</feature>
<name>A0A0F4ZDZ2_9PEZI</name>
<dbReference type="InterPro" id="IPR040008">
    <property type="entry name" value="Ribosomal_mL46"/>
</dbReference>
<dbReference type="GO" id="GO:0003735">
    <property type="term" value="F:structural constituent of ribosome"/>
    <property type="evidence" value="ECO:0007669"/>
    <property type="project" value="InterPro"/>
</dbReference>
<keyword evidence="11" id="KW-1185">Reference proteome</keyword>
<evidence type="ECO:0000256" key="4">
    <source>
        <dbReference type="ARBA" id="ARBA00022980"/>
    </source>
</evidence>
<comment type="caution">
    <text evidence="10">The sequence shown here is derived from an EMBL/GenBank/DDBJ whole genome shotgun (WGS) entry which is preliminary data.</text>
</comment>
<dbReference type="InterPro" id="IPR033650">
    <property type="entry name" value="Ribosomal_mL46_NUDIX"/>
</dbReference>
<evidence type="ECO:0000256" key="2">
    <source>
        <dbReference type="ARBA" id="ARBA00009070"/>
    </source>
</evidence>
<dbReference type="PANTHER" id="PTHR13124:SF12">
    <property type="entry name" value="LARGE RIBOSOMAL SUBUNIT PROTEIN ML46"/>
    <property type="match status" value="1"/>
</dbReference>
<evidence type="ECO:0000256" key="3">
    <source>
        <dbReference type="ARBA" id="ARBA00022946"/>
    </source>
</evidence>
<dbReference type="PANTHER" id="PTHR13124">
    <property type="entry name" value="39S RIBOSOMAL PROTEIN L46, MITOCHONDRIAL PRECURSOR-RELATED"/>
    <property type="match status" value="1"/>
</dbReference>
<keyword evidence="4" id="KW-0689">Ribosomal protein</keyword>
<accession>A0A0F4ZDZ2</accession>
<protein>
    <recommendedName>
        <fullName evidence="7">Large ribosomal subunit protein mL46</fullName>
    </recommendedName>
</protein>
<sequence>MRAMLRRIQPLPYTTARFYSAAAAPAPTPASAPADAAPPTPTPSHTLKAGIILTRAPLLTAEPTAFESAFWFYQKRLNERLCLPFSQKFYFKPDTPGQLDWAIKLRERKGIVAREVGAYNGKSSTAWNDELLVGDELSSPRVLTETLLKDAELRVSEDAEEIPEEDRQPVERPQPRRSKADETGDVKRLDREMDRTLYLVVQEKSGEWVFPAVELAERENLHIAAKRAMDSSAGINMNTWMVGRVPVAHVVDKTSKTFFLKGRIMAGQADLKDNTLGLKDFKWLTREELEKTFKPEYYKGVRNMMADR</sequence>
<evidence type="ECO:0000256" key="6">
    <source>
        <dbReference type="ARBA" id="ARBA00023274"/>
    </source>
</evidence>
<keyword evidence="3" id="KW-0809">Transit peptide</keyword>
<dbReference type="OrthoDB" id="414075at2759"/>
<dbReference type="AlphaFoldDB" id="A0A0F4ZDZ2"/>
<evidence type="ECO:0000256" key="7">
    <source>
        <dbReference type="ARBA" id="ARBA00035190"/>
    </source>
</evidence>
<dbReference type="InterPro" id="IPR021757">
    <property type="entry name" value="Ribosomal_mL46_N"/>
</dbReference>
<dbReference type="Gene3D" id="3.90.79.10">
    <property type="entry name" value="Nucleoside Triphosphate Pyrophosphohydrolase"/>
    <property type="match status" value="1"/>
</dbReference>
<gene>
    <name evidence="10" type="ORF">TD95_004529</name>
</gene>
<feature type="region of interest" description="Disordered" evidence="8">
    <location>
        <begin position="154"/>
        <end position="186"/>
    </location>
</feature>
<organism evidence="10 11">
    <name type="scientific">Thielaviopsis punctulata</name>
    <dbReference type="NCBI Taxonomy" id="72032"/>
    <lineage>
        <taxon>Eukaryota</taxon>
        <taxon>Fungi</taxon>
        <taxon>Dikarya</taxon>
        <taxon>Ascomycota</taxon>
        <taxon>Pezizomycotina</taxon>
        <taxon>Sordariomycetes</taxon>
        <taxon>Hypocreomycetidae</taxon>
        <taxon>Microascales</taxon>
        <taxon>Ceratocystidaceae</taxon>
        <taxon>Thielaviopsis</taxon>
    </lineage>
</organism>
<comment type="similarity">
    <text evidence="2">Belongs to the mitochondrion-specific ribosomal protein mL46 family.</text>
</comment>